<organism evidence="2 3">
    <name type="scientific">Lentinus tigrinus ALCF2SS1-6</name>
    <dbReference type="NCBI Taxonomy" id="1328759"/>
    <lineage>
        <taxon>Eukaryota</taxon>
        <taxon>Fungi</taxon>
        <taxon>Dikarya</taxon>
        <taxon>Basidiomycota</taxon>
        <taxon>Agaricomycotina</taxon>
        <taxon>Agaricomycetes</taxon>
        <taxon>Polyporales</taxon>
        <taxon>Polyporaceae</taxon>
        <taxon>Lentinus</taxon>
    </lineage>
</organism>
<reference evidence="2" key="1">
    <citation type="journal article" date="2018" name="Genome Biol. Evol.">
        <title>Genomics and development of Lentinus tigrinus, a white-rot wood-decaying mushroom with dimorphic fruiting bodies.</title>
        <authorList>
            <person name="Wu B."/>
            <person name="Xu Z."/>
            <person name="Knudson A."/>
            <person name="Carlson A."/>
            <person name="Chen N."/>
            <person name="Kovaka S."/>
            <person name="LaButti K."/>
            <person name="Lipzen A."/>
            <person name="Pennachio C."/>
            <person name="Riley R."/>
            <person name="Schakwitz W."/>
            <person name="Umezawa K."/>
            <person name="Ohm R.A."/>
            <person name="Grigoriev I.V."/>
            <person name="Nagy L.G."/>
            <person name="Gibbons J."/>
            <person name="Hibbett D."/>
        </authorList>
    </citation>
    <scope>NUCLEOTIDE SEQUENCE [LARGE SCALE GENOMIC DNA]</scope>
    <source>
        <strain evidence="2">ALCF2SS1-6</strain>
    </source>
</reference>
<dbReference type="Proteomes" id="UP000313359">
    <property type="component" value="Unassembled WGS sequence"/>
</dbReference>
<accession>A0A5C2SK53</accession>
<dbReference type="AlphaFoldDB" id="A0A5C2SK53"/>
<dbReference type="EMBL" id="ML122255">
    <property type="protein sequence ID" value="RPD63658.1"/>
    <property type="molecule type" value="Genomic_DNA"/>
</dbReference>
<feature type="region of interest" description="Disordered" evidence="1">
    <location>
        <begin position="35"/>
        <end position="59"/>
    </location>
</feature>
<keyword evidence="3" id="KW-1185">Reference proteome</keyword>
<feature type="region of interest" description="Disordered" evidence="1">
    <location>
        <begin position="72"/>
        <end position="138"/>
    </location>
</feature>
<proteinExistence type="predicted"/>
<protein>
    <submittedName>
        <fullName evidence="2">Uncharacterized protein</fullName>
    </submittedName>
</protein>
<evidence type="ECO:0000313" key="3">
    <source>
        <dbReference type="Proteomes" id="UP000313359"/>
    </source>
</evidence>
<name>A0A5C2SK53_9APHY</name>
<feature type="compositionally biased region" description="Low complexity" evidence="1">
    <location>
        <begin position="72"/>
        <end position="84"/>
    </location>
</feature>
<sequence>MLCDRSMFRRLSPGRMARNTIVSYPMRSNLLRLRVPSAAPRTKRHRPAHAIDEVDNSQRQVYKAPHFLELTSDSFSQPSSPLSPAELRLQAKDGPLSSSKHTPHHSPLPLLSQTNFSRRRSPSTPPGLGERVHQDPPP</sequence>
<evidence type="ECO:0000256" key="1">
    <source>
        <dbReference type="SAM" id="MobiDB-lite"/>
    </source>
</evidence>
<evidence type="ECO:0000313" key="2">
    <source>
        <dbReference type="EMBL" id="RPD63658.1"/>
    </source>
</evidence>
<gene>
    <name evidence="2" type="ORF">L227DRAFT_357796</name>
</gene>